<dbReference type="Gene3D" id="3.40.1010.10">
    <property type="entry name" value="Cobalt-precorrin-4 Transmethylase, Domain 1"/>
    <property type="match status" value="1"/>
</dbReference>
<dbReference type="PANTHER" id="PTHR43182:SF1">
    <property type="entry name" value="COBALT-PRECORRIN-7 C(5)-METHYLTRANSFERASE"/>
    <property type="match status" value="1"/>
</dbReference>
<dbReference type="NCBIfam" id="TIGR02469">
    <property type="entry name" value="CbiT"/>
    <property type="match status" value="1"/>
</dbReference>
<dbReference type="InterPro" id="IPR012818">
    <property type="entry name" value="CbiE"/>
</dbReference>
<evidence type="ECO:0000259" key="7">
    <source>
        <dbReference type="Pfam" id="PF00590"/>
    </source>
</evidence>
<dbReference type="UniPathway" id="UPA00148"/>
<evidence type="ECO:0000256" key="3">
    <source>
        <dbReference type="ARBA" id="ARBA00022603"/>
    </source>
</evidence>
<dbReference type="PANTHER" id="PTHR43182">
    <property type="entry name" value="COBALT-PRECORRIN-6B C(15)-METHYLTRANSFERASE (DECARBOXYLATING)"/>
    <property type="match status" value="1"/>
</dbReference>
<dbReference type="InterPro" id="IPR050714">
    <property type="entry name" value="Cobalamin_biosynth_MTase"/>
</dbReference>
<keyword evidence="4 8" id="KW-0808">Transferase</keyword>
<sequence>MEPASKERDQNVESGYPLVVVGIGPGTKDYLVPKALRAVEQADLLVGGPRALELFAYLDKPTRTIDRHLDRLVEFIAVERLQRRVAVLVSGDPGFYSLLPRLVKSLGVDQIEVIPGLSSFQMAFSRLGLPWQEARWQSMHGRPMDDALKLLSHEGWVAFLTDPDHSPEAIAQHLVDHQQGWRRAFVTRDLGYETEAVSSAFISDIAQVKSIAYRPALLIVEGGKRAERNGENPEKSQDSCNREAPYRKSTTIGLPDEVFQRGQVPMTKSDVRALTLVRSQIEPKDVVWDIGAGTGSISVEAARLAHRGQVYAVERNPEGCELIAANGFAFGLSNLQVVPGMAPDVLDSLPDPDRVIIGGSGGNLASILDLCWNRLKAGGSIVVNAITVETLGAVVAWMEEKQIPFQATQLHVQRLEKAGAYHLWKSHNPVTILWAHKEDV</sequence>
<evidence type="ECO:0000256" key="2">
    <source>
        <dbReference type="ARBA" id="ARBA00022573"/>
    </source>
</evidence>
<dbReference type="InterPro" id="IPR014777">
    <property type="entry name" value="4pyrrole_Mease_sub1"/>
</dbReference>
<dbReference type="InterPro" id="IPR014776">
    <property type="entry name" value="4pyrrole_Mease_sub2"/>
</dbReference>
<dbReference type="InterPro" id="IPR035996">
    <property type="entry name" value="4pyrrol_Methylase_sf"/>
</dbReference>
<evidence type="ECO:0000313" key="8">
    <source>
        <dbReference type="EMBL" id="MTV50244.1"/>
    </source>
</evidence>
<dbReference type="RefSeq" id="WP_155477332.1">
    <property type="nucleotide sequence ID" value="NZ_WNKU01000021.1"/>
</dbReference>
<dbReference type="Pfam" id="PF00590">
    <property type="entry name" value="TP_methylase"/>
    <property type="match status" value="1"/>
</dbReference>
<organism evidence="8 9">
    <name type="scientific">Heliobacterium mobile</name>
    <name type="common">Heliobacillus mobilis</name>
    <dbReference type="NCBI Taxonomy" id="28064"/>
    <lineage>
        <taxon>Bacteria</taxon>
        <taxon>Bacillati</taxon>
        <taxon>Bacillota</taxon>
        <taxon>Clostridia</taxon>
        <taxon>Eubacteriales</taxon>
        <taxon>Heliobacteriaceae</taxon>
        <taxon>Heliobacterium</taxon>
    </lineage>
</organism>
<accession>A0A6I3SMN7</accession>
<dbReference type="PIRSF" id="PIRSF036428">
    <property type="entry name" value="CobL"/>
    <property type="match status" value="1"/>
</dbReference>
<comment type="pathway">
    <text evidence="1">Cofactor biosynthesis; adenosylcobalamin biosynthesis.</text>
</comment>
<dbReference type="Gene3D" id="3.30.950.10">
    <property type="entry name" value="Methyltransferase, Cobalt-precorrin-4 Transmethylase, Domain 2"/>
    <property type="match status" value="1"/>
</dbReference>
<proteinExistence type="predicted"/>
<evidence type="ECO:0000256" key="6">
    <source>
        <dbReference type="SAM" id="MobiDB-lite"/>
    </source>
</evidence>
<dbReference type="InterPro" id="IPR006365">
    <property type="entry name" value="Cbl_synth_CobL"/>
</dbReference>
<feature type="region of interest" description="Disordered" evidence="6">
    <location>
        <begin position="225"/>
        <end position="247"/>
    </location>
</feature>
<evidence type="ECO:0000256" key="4">
    <source>
        <dbReference type="ARBA" id="ARBA00022679"/>
    </source>
</evidence>
<dbReference type="NCBIfam" id="TIGR02467">
    <property type="entry name" value="CbiE"/>
    <property type="match status" value="1"/>
</dbReference>
<gene>
    <name evidence="8" type="primary">cbiE</name>
    <name evidence="8" type="ORF">GJ688_14805</name>
</gene>
<dbReference type="GO" id="GO:0009236">
    <property type="term" value="P:cobalamin biosynthetic process"/>
    <property type="evidence" value="ECO:0007669"/>
    <property type="project" value="UniProtKB-UniPathway"/>
</dbReference>
<dbReference type="InterPro" id="IPR000878">
    <property type="entry name" value="4pyrrol_Mease"/>
</dbReference>
<reference evidence="8 9" key="1">
    <citation type="submission" date="2019-11" db="EMBL/GenBank/DDBJ databases">
        <title>Whole-genome sequence of a the green, strictly anaerobic photosynthetic bacterium Heliobacillus mobilis DSM 6151.</title>
        <authorList>
            <person name="Kyndt J.A."/>
            <person name="Meyer T.E."/>
        </authorList>
    </citation>
    <scope>NUCLEOTIDE SEQUENCE [LARGE SCALE GENOMIC DNA]</scope>
    <source>
        <strain evidence="8 9">DSM 6151</strain>
    </source>
</reference>
<dbReference type="Gene3D" id="3.40.50.150">
    <property type="entry name" value="Vaccinia Virus protein VP39"/>
    <property type="match status" value="1"/>
</dbReference>
<feature type="compositionally biased region" description="Basic and acidic residues" evidence="6">
    <location>
        <begin position="225"/>
        <end position="246"/>
    </location>
</feature>
<evidence type="ECO:0000313" key="9">
    <source>
        <dbReference type="Proteomes" id="UP000430670"/>
    </source>
</evidence>
<keyword evidence="2" id="KW-0169">Cobalamin biosynthesis</keyword>
<feature type="domain" description="Tetrapyrrole methylase" evidence="7">
    <location>
        <begin position="18"/>
        <end position="204"/>
    </location>
</feature>
<dbReference type="GO" id="GO:0008276">
    <property type="term" value="F:protein methyltransferase activity"/>
    <property type="evidence" value="ECO:0007669"/>
    <property type="project" value="InterPro"/>
</dbReference>
<dbReference type="SUPFAM" id="SSF53335">
    <property type="entry name" value="S-adenosyl-L-methionine-dependent methyltransferases"/>
    <property type="match status" value="1"/>
</dbReference>
<protein>
    <submittedName>
        <fullName evidence="8">Precorrin-6y C5,15-methyltransferase (Decarboxylating) subunit CbiE</fullName>
    </submittedName>
</protein>
<dbReference type="Proteomes" id="UP000430670">
    <property type="component" value="Unassembled WGS sequence"/>
</dbReference>
<keyword evidence="3 8" id="KW-0489">Methyltransferase</keyword>
<dbReference type="SUPFAM" id="SSF53790">
    <property type="entry name" value="Tetrapyrrole methylase"/>
    <property type="match status" value="1"/>
</dbReference>
<comment type="caution">
    <text evidence="8">The sequence shown here is derived from an EMBL/GenBank/DDBJ whole genome shotgun (WGS) entry which is preliminary data.</text>
</comment>
<dbReference type="CDD" id="cd02440">
    <property type="entry name" value="AdoMet_MTases"/>
    <property type="match status" value="1"/>
</dbReference>
<keyword evidence="9" id="KW-1185">Reference proteome</keyword>
<dbReference type="OrthoDB" id="9780707at2"/>
<dbReference type="InterPro" id="IPR014008">
    <property type="entry name" value="Cbl_synth_MTase_CbiT"/>
</dbReference>
<keyword evidence="5" id="KW-0949">S-adenosyl-L-methionine</keyword>
<name>A0A6I3SMN7_HELMO</name>
<evidence type="ECO:0000256" key="1">
    <source>
        <dbReference type="ARBA" id="ARBA00004953"/>
    </source>
</evidence>
<evidence type="ECO:0000256" key="5">
    <source>
        <dbReference type="ARBA" id="ARBA00022691"/>
    </source>
</evidence>
<dbReference type="GO" id="GO:0032259">
    <property type="term" value="P:methylation"/>
    <property type="evidence" value="ECO:0007669"/>
    <property type="project" value="UniProtKB-KW"/>
</dbReference>
<dbReference type="AlphaFoldDB" id="A0A6I3SMN7"/>
<dbReference type="EMBL" id="WNKU01000021">
    <property type="protein sequence ID" value="MTV50244.1"/>
    <property type="molecule type" value="Genomic_DNA"/>
</dbReference>
<dbReference type="InterPro" id="IPR029063">
    <property type="entry name" value="SAM-dependent_MTases_sf"/>
</dbReference>
<dbReference type="CDD" id="cd11644">
    <property type="entry name" value="Precorrin-6Y-MT"/>
    <property type="match status" value="1"/>
</dbReference>